<accession>A0A0B1TG20</accession>
<keyword evidence="2" id="KW-1185">Reference proteome</keyword>
<proteinExistence type="predicted"/>
<name>A0A0B1TG20_OESDE</name>
<dbReference type="GO" id="GO:0050684">
    <property type="term" value="P:regulation of mRNA processing"/>
    <property type="evidence" value="ECO:0007669"/>
    <property type="project" value="InterPro"/>
</dbReference>
<evidence type="ECO:0000313" key="1">
    <source>
        <dbReference type="EMBL" id="KHJ94772.1"/>
    </source>
</evidence>
<dbReference type="Proteomes" id="UP000053660">
    <property type="component" value="Unassembled WGS sequence"/>
</dbReference>
<sequence>MFQIVRTLCTNGMRASSSCSIMPSDTSTVVQVVGKLGRSSKQQCREVDLAAAFYKEGKRSSLKKLMKIVTKQKDMNEASSRCAAFAAALAVKVGKFSEAHEMIEHAPMTPPVIRRSLLINILTSEGRLDDAIDEMEKCLQEEDSVFNSDNSCISDEALDTLCNAIKAKDDTHQQMKRFRTIQRVLTDYNRRSTKSVEELLHTPLQAGHMDNGTHQPKSDVSLSDNIIGQVPHFLFGEK</sequence>
<dbReference type="GO" id="GO:0005739">
    <property type="term" value="C:mitochondrion"/>
    <property type="evidence" value="ECO:0007669"/>
    <property type="project" value="InterPro"/>
</dbReference>
<dbReference type="InterPro" id="IPR034629">
    <property type="entry name" value="PTCD2"/>
</dbReference>
<protein>
    <recommendedName>
        <fullName evidence="3">Tetratricopeptide repeat protein</fullName>
    </recommendedName>
</protein>
<gene>
    <name evidence="1" type="ORF">OESDEN_05293</name>
</gene>
<evidence type="ECO:0008006" key="3">
    <source>
        <dbReference type="Google" id="ProtNLM"/>
    </source>
</evidence>
<dbReference type="GO" id="GO:0007005">
    <property type="term" value="P:mitochondrion organization"/>
    <property type="evidence" value="ECO:0007669"/>
    <property type="project" value="TreeGrafter"/>
</dbReference>
<dbReference type="OrthoDB" id="5822074at2759"/>
<evidence type="ECO:0000313" key="2">
    <source>
        <dbReference type="Proteomes" id="UP000053660"/>
    </source>
</evidence>
<dbReference type="PANTHER" id="PTHR14700:SF0">
    <property type="entry name" value="PENTATRICOPEPTIDE REPEAT-CONTAINING PROTEIN 2, MITOCHONDRIAL"/>
    <property type="match status" value="1"/>
</dbReference>
<dbReference type="AlphaFoldDB" id="A0A0B1TG20"/>
<dbReference type="PANTHER" id="PTHR14700">
    <property type="entry name" value="PENTATRICOPEPTIDE REPEAT-CONTAINING PROTEIN 2, MITOCHONDRIAL"/>
    <property type="match status" value="1"/>
</dbReference>
<organism evidence="1 2">
    <name type="scientific">Oesophagostomum dentatum</name>
    <name type="common">Nodular worm</name>
    <dbReference type="NCBI Taxonomy" id="61180"/>
    <lineage>
        <taxon>Eukaryota</taxon>
        <taxon>Metazoa</taxon>
        <taxon>Ecdysozoa</taxon>
        <taxon>Nematoda</taxon>
        <taxon>Chromadorea</taxon>
        <taxon>Rhabditida</taxon>
        <taxon>Rhabditina</taxon>
        <taxon>Rhabditomorpha</taxon>
        <taxon>Strongyloidea</taxon>
        <taxon>Strongylidae</taxon>
        <taxon>Oesophagostomum</taxon>
    </lineage>
</organism>
<dbReference type="GO" id="GO:0003723">
    <property type="term" value="F:RNA binding"/>
    <property type="evidence" value="ECO:0007669"/>
    <property type="project" value="TreeGrafter"/>
</dbReference>
<dbReference type="EMBL" id="KN550205">
    <property type="protein sequence ID" value="KHJ94772.1"/>
    <property type="molecule type" value="Genomic_DNA"/>
</dbReference>
<reference evidence="1 2" key="1">
    <citation type="submission" date="2014-03" db="EMBL/GenBank/DDBJ databases">
        <title>Draft genome of the hookworm Oesophagostomum dentatum.</title>
        <authorList>
            <person name="Mitreva M."/>
        </authorList>
    </citation>
    <scope>NUCLEOTIDE SEQUENCE [LARGE SCALE GENOMIC DNA]</scope>
    <source>
        <strain evidence="1 2">OD-Hann</strain>
    </source>
</reference>